<gene>
    <name evidence="3" type="ORF">GGI25_000522</name>
</gene>
<accession>A0A9W8G773</accession>
<name>A0A9W8G773_9FUNG</name>
<keyword evidence="1" id="KW-0175">Coiled coil</keyword>
<feature type="region of interest" description="Disordered" evidence="2">
    <location>
        <begin position="406"/>
        <end position="426"/>
    </location>
</feature>
<evidence type="ECO:0000256" key="1">
    <source>
        <dbReference type="SAM" id="Coils"/>
    </source>
</evidence>
<feature type="region of interest" description="Disordered" evidence="2">
    <location>
        <begin position="544"/>
        <end position="563"/>
    </location>
</feature>
<comment type="caution">
    <text evidence="3">The sequence shown here is derived from an EMBL/GenBank/DDBJ whole genome shotgun (WGS) entry which is preliminary data.</text>
</comment>
<dbReference type="AlphaFoldDB" id="A0A9W8G773"/>
<dbReference type="Proteomes" id="UP001151518">
    <property type="component" value="Unassembled WGS sequence"/>
</dbReference>
<evidence type="ECO:0000256" key="2">
    <source>
        <dbReference type="SAM" id="MobiDB-lite"/>
    </source>
</evidence>
<feature type="compositionally biased region" description="Acidic residues" evidence="2">
    <location>
        <begin position="178"/>
        <end position="197"/>
    </location>
</feature>
<organism evidence="3 4">
    <name type="scientific">Coemansia spiralis</name>
    <dbReference type="NCBI Taxonomy" id="417178"/>
    <lineage>
        <taxon>Eukaryota</taxon>
        <taxon>Fungi</taxon>
        <taxon>Fungi incertae sedis</taxon>
        <taxon>Zoopagomycota</taxon>
        <taxon>Kickxellomycotina</taxon>
        <taxon>Kickxellomycetes</taxon>
        <taxon>Kickxellales</taxon>
        <taxon>Kickxellaceae</taxon>
        <taxon>Coemansia</taxon>
    </lineage>
</organism>
<reference evidence="3" key="1">
    <citation type="submission" date="2022-07" db="EMBL/GenBank/DDBJ databases">
        <title>Phylogenomic reconstructions and comparative analyses of Kickxellomycotina fungi.</title>
        <authorList>
            <person name="Reynolds N.K."/>
            <person name="Stajich J.E."/>
            <person name="Barry K."/>
            <person name="Grigoriev I.V."/>
            <person name="Crous P."/>
            <person name="Smith M.E."/>
        </authorList>
    </citation>
    <scope>NUCLEOTIDE SEQUENCE</scope>
    <source>
        <strain evidence="3">NRRL 3115</strain>
    </source>
</reference>
<feature type="compositionally biased region" description="Low complexity" evidence="2">
    <location>
        <begin position="415"/>
        <end position="426"/>
    </location>
</feature>
<feature type="region of interest" description="Disordered" evidence="2">
    <location>
        <begin position="447"/>
        <end position="484"/>
    </location>
</feature>
<dbReference type="OrthoDB" id="5592879at2759"/>
<feature type="region of interest" description="Disordered" evidence="2">
    <location>
        <begin position="176"/>
        <end position="248"/>
    </location>
</feature>
<feature type="region of interest" description="Disordered" evidence="2">
    <location>
        <begin position="1"/>
        <end position="33"/>
    </location>
</feature>
<evidence type="ECO:0000313" key="4">
    <source>
        <dbReference type="Proteomes" id="UP001151518"/>
    </source>
</evidence>
<feature type="compositionally biased region" description="Polar residues" evidence="2">
    <location>
        <begin position="544"/>
        <end position="557"/>
    </location>
</feature>
<feature type="compositionally biased region" description="Polar residues" evidence="2">
    <location>
        <begin position="571"/>
        <end position="596"/>
    </location>
</feature>
<evidence type="ECO:0008006" key="5">
    <source>
        <dbReference type="Google" id="ProtNLM"/>
    </source>
</evidence>
<feature type="region of interest" description="Disordered" evidence="2">
    <location>
        <begin position="571"/>
        <end position="598"/>
    </location>
</feature>
<feature type="compositionally biased region" description="Low complexity" evidence="2">
    <location>
        <begin position="447"/>
        <end position="459"/>
    </location>
</feature>
<feature type="compositionally biased region" description="Polar residues" evidence="2">
    <location>
        <begin position="230"/>
        <end position="248"/>
    </location>
</feature>
<feature type="compositionally biased region" description="Polar residues" evidence="2">
    <location>
        <begin position="463"/>
        <end position="479"/>
    </location>
</feature>
<proteinExistence type="predicted"/>
<sequence>MDSLAGSRDSDSDGSPKRFKTNDQSALPVSILKDAPFADAETIEPEDRRKSRKSLGRRVSFAPTAHVRMFEIPEEKQAKSQGSNAYVMPDLSSQTGMIGFNLGTISTIDETSMTSNESFDVSVRHSELSDSVQSSEGSFATEMHYNAVDGNESNSVQSQIPCPANGLTDIQSQNCDNIIDDEDDDSLDENDGDDDAVTMELTGTVDMGVIRNSAVEDDPTDDSSDDEMAENTTHSKSSMHDPTNQSTSLANAVSGAAPLVSGADTNQILNALLQASNASQETSLLDNIISQFQSTQAPASLGDNVQSTVDLDFTRVDISTGNIGDDDRDTTIQPGASELSYSHNTSNGTFNVSNSLHESMDITEQFGGEMDDDSDSDDENNNEDAITMELTGIVSREQPYNRMATSMDGTSAERSNTSSSNINSSHTINHNTLLDLLQLPTTPIALQQPQQKSQQSTPKAISTPRTPKANIQGTSTRTPTAGASDSALASSLDLASIIFSAGTSEALSALFSQTTSGIPATNGLQINSLSPAAKAILQAISVPSTPHSKAPVSTTPDVPTPKLRMATPKIQSANSTTPGSRRSVITQTPAQQTPAVSLTPARTPIGSIAQSNPFYVGDNSPNGGDIASKNVEPTFVLDPLPPVPLLATQPLLNPTGSHGPSSLADQAKAGLVFDIYNAYCRQRLVPNITSESAQLSIVAAKFEPLFRKAKLTARLEYCSSLVSLFEADQDISHFASVANTDFKQNAAFFNENNDMLQQRKDELLLRISKIKQRLSEDAPGGDSGRTLGEIKQLKTKLAATKRERETTSARVEQISSEIQSLQATTTSFDRQVTEKKSAQKLLLAINGLQIADVSDDSCEFVYDRFAKLHLDTAAEFTSLHPDIDWNAVIRNTVDKNQMTIRQYSIAVMKLNAILKELLEDVKKVRRHTFVDIVYSDGIQVRMQLFSREMRRRFYLQVPIASLQNYRALHKETDFDWTTEILYGRVNESKLKTCLRACRVDSTLPLLSIYQHLESSMESY</sequence>
<dbReference type="EMBL" id="JANBTW010000004">
    <property type="protein sequence ID" value="KAJ2680549.1"/>
    <property type="molecule type" value="Genomic_DNA"/>
</dbReference>
<feature type="compositionally biased region" description="Acidic residues" evidence="2">
    <location>
        <begin position="215"/>
        <end position="229"/>
    </location>
</feature>
<protein>
    <recommendedName>
        <fullName evidence="5">Spc7 kinetochore protein domain-containing protein</fullName>
    </recommendedName>
</protein>
<evidence type="ECO:0000313" key="3">
    <source>
        <dbReference type="EMBL" id="KAJ2680549.1"/>
    </source>
</evidence>
<feature type="coiled-coil region" evidence="1">
    <location>
        <begin position="753"/>
        <end position="824"/>
    </location>
</feature>
<feature type="region of interest" description="Disordered" evidence="2">
    <location>
        <begin position="38"/>
        <end position="57"/>
    </location>
</feature>